<dbReference type="InterPro" id="IPR020930">
    <property type="entry name" value="Ribosomal_uL5_bac-type"/>
</dbReference>
<comment type="caution">
    <text evidence="9">The sequence shown here is derived from an EMBL/GenBank/DDBJ whole genome shotgun (WGS) entry which is preliminary data.</text>
</comment>
<accession>A0A1G1X4W6</accession>
<dbReference type="InterPro" id="IPR031309">
    <property type="entry name" value="Ribosomal_uL5_C"/>
</dbReference>
<keyword evidence="2 5" id="KW-0689">Ribosomal protein</keyword>
<evidence type="ECO:0000256" key="4">
    <source>
        <dbReference type="ARBA" id="ARBA00035245"/>
    </source>
</evidence>
<dbReference type="SUPFAM" id="SSF55282">
    <property type="entry name" value="RL5-like"/>
    <property type="match status" value="1"/>
</dbReference>
<keyword evidence="5" id="KW-0699">rRNA-binding</keyword>
<dbReference type="Gene3D" id="3.30.1440.10">
    <property type="match status" value="1"/>
</dbReference>
<dbReference type="GO" id="GO:0005840">
    <property type="term" value="C:ribosome"/>
    <property type="evidence" value="ECO:0007669"/>
    <property type="project" value="UniProtKB-KW"/>
</dbReference>
<dbReference type="PIRSF" id="PIRSF002161">
    <property type="entry name" value="Ribosomal_L5"/>
    <property type="match status" value="1"/>
</dbReference>
<evidence type="ECO:0000256" key="2">
    <source>
        <dbReference type="ARBA" id="ARBA00022980"/>
    </source>
</evidence>
<dbReference type="Pfam" id="PF00281">
    <property type="entry name" value="Ribosomal_L5"/>
    <property type="match status" value="1"/>
</dbReference>
<evidence type="ECO:0000256" key="3">
    <source>
        <dbReference type="ARBA" id="ARBA00023274"/>
    </source>
</evidence>
<evidence type="ECO:0000256" key="6">
    <source>
        <dbReference type="RuleBase" id="RU003930"/>
    </source>
</evidence>
<dbReference type="Proteomes" id="UP000177528">
    <property type="component" value="Unassembled WGS sequence"/>
</dbReference>
<protein>
    <recommendedName>
        <fullName evidence="4 5">Large ribosomal subunit protein uL5</fullName>
    </recommendedName>
</protein>
<feature type="domain" description="Large ribosomal subunit protein uL5 N-terminal" evidence="7">
    <location>
        <begin position="19"/>
        <end position="75"/>
    </location>
</feature>
<evidence type="ECO:0000256" key="5">
    <source>
        <dbReference type="HAMAP-Rule" id="MF_01333"/>
    </source>
</evidence>
<dbReference type="GO" id="GO:0019843">
    <property type="term" value="F:rRNA binding"/>
    <property type="evidence" value="ECO:0007669"/>
    <property type="project" value="UniProtKB-UniRule"/>
</dbReference>
<evidence type="ECO:0000259" key="7">
    <source>
        <dbReference type="Pfam" id="PF00281"/>
    </source>
</evidence>
<dbReference type="GO" id="GO:0000049">
    <property type="term" value="F:tRNA binding"/>
    <property type="evidence" value="ECO:0007669"/>
    <property type="project" value="UniProtKB-UniRule"/>
</dbReference>
<comment type="function">
    <text evidence="5">This is 1 of the proteins that bind and probably mediate the attachment of the 5S RNA into the large ribosomal subunit, where it forms part of the central protuberance. In the 70S ribosome it contacts protein S13 of the 30S subunit (bridge B1b), connecting the 2 subunits; this bridge is implicated in subunit movement. Contacts the P site tRNA; the 5S rRNA and some of its associated proteins might help stabilize positioning of ribosome-bound tRNAs.</text>
</comment>
<dbReference type="GO" id="GO:0003735">
    <property type="term" value="F:structural constituent of ribosome"/>
    <property type="evidence" value="ECO:0007669"/>
    <property type="project" value="InterPro"/>
</dbReference>
<comment type="similarity">
    <text evidence="1 5 6">Belongs to the universal ribosomal protein uL5 family.</text>
</comment>
<gene>
    <name evidence="5" type="primary">rplE</name>
    <name evidence="9" type="ORF">A3D99_02590</name>
</gene>
<reference evidence="9 10" key="1">
    <citation type="journal article" date="2016" name="Nat. Commun.">
        <title>Thousands of microbial genomes shed light on interconnected biogeochemical processes in an aquifer system.</title>
        <authorList>
            <person name="Anantharaman K."/>
            <person name="Brown C.T."/>
            <person name="Hug L.A."/>
            <person name="Sharon I."/>
            <person name="Castelle C.J."/>
            <person name="Probst A.J."/>
            <person name="Thomas B.C."/>
            <person name="Singh A."/>
            <person name="Wilkins M.J."/>
            <person name="Karaoz U."/>
            <person name="Brodie E.L."/>
            <person name="Williams K.H."/>
            <person name="Hubbard S.S."/>
            <person name="Banfield J.F."/>
        </authorList>
    </citation>
    <scope>NUCLEOTIDE SEQUENCE [LARGE SCALE GENOMIC DNA]</scope>
</reference>
<evidence type="ECO:0000313" key="9">
    <source>
        <dbReference type="EMBL" id="OGY34377.1"/>
    </source>
</evidence>
<dbReference type="FunFam" id="3.30.1440.10:FF:000001">
    <property type="entry name" value="50S ribosomal protein L5"/>
    <property type="match status" value="1"/>
</dbReference>
<dbReference type="GO" id="GO:1990904">
    <property type="term" value="C:ribonucleoprotein complex"/>
    <property type="evidence" value="ECO:0007669"/>
    <property type="project" value="UniProtKB-KW"/>
</dbReference>
<evidence type="ECO:0000256" key="1">
    <source>
        <dbReference type="ARBA" id="ARBA00008553"/>
    </source>
</evidence>
<name>A0A1G1X4W6_9BACT</name>
<dbReference type="InterPro" id="IPR002132">
    <property type="entry name" value="Ribosomal_uL5"/>
</dbReference>
<evidence type="ECO:0000313" key="10">
    <source>
        <dbReference type="Proteomes" id="UP000177528"/>
    </source>
</evidence>
<keyword evidence="3 5" id="KW-0687">Ribonucleoprotein</keyword>
<dbReference type="GO" id="GO:0006412">
    <property type="term" value="P:translation"/>
    <property type="evidence" value="ECO:0007669"/>
    <property type="project" value="UniProtKB-UniRule"/>
</dbReference>
<dbReference type="InterPro" id="IPR022803">
    <property type="entry name" value="Ribosomal_uL5_dom_sf"/>
</dbReference>
<evidence type="ECO:0000259" key="8">
    <source>
        <dbReference type="Pfam" id="PF00673"/>
    </source>
</evidence>
<feature type="domain" description="Large ribosomal subunit protein uL5 C-terminal" evidence="8">
    <location>
        <begin position="80"/>
        <end position="172"/>
    </location>
</feature>
<dbReference type="HAMAP" id="MF_01333_B">
    <property type="entry name" value="Ribosomal_uL5_B"/>
    <property type="match status" value="1"/>
</dbReference>
<sequence length="180" mass="19700">MPVITPTTTKLAASLGIKNIHAVPRVTKVVVSVGVGKNRDNKQHIEAVQKDLAAITGQKPRARSARASVAGFNVREGNLVGYTVTLRGKRMENFLTRFVDITLPRVRDFRGLSLKVLDGNGNASIGLTEHLAFPEIHADKTDVIFGVGITFVTTAKNNETAEQMFRALGFPFRTEELEED</sequence>
<dbReference type="Pfam" id="PF00673">
    <property type="entry name" value="Ribosomal_L5_C"/>
    <property type="match status" value="1"/>
</dbReference>
<organism evidence="9 10">
    <name type="scientific">Candidatus Andersenbacteria bacterium RIFCSPHIGHO2_12_FULL_45_11</name>
    <dbReference type="NCBI Taxonomy" id="1797281"/>
    <lineage>
        <taxon>Bacteria</taxon>
        <taxon>Candidatus Anderseniibacteriota</taxon>
    </lineage>
</organism>
<proteinExistence type="inferred from homology"/>
<dbReference type="NCBIfam" id="NF000585">
    <property type="entry name" value="PRK00010.1"/>
    <property type="match status" value="1"/>
</dbReference>
<keyword evidence="5" id="KW-0820">tRNA-binding</keyword>
<dbReference type="InterPro" id="IPR031310">
    <property type="entry name" value="Ribosomal_uL5_N"/>
</dbReference>
<comment type="subunit">
    <text evidence="5">Part of the 50S ribosomal subunit; part of the 5S rRNA/L5/L18/L25 subcomplex. Contacts the 5S rRNA and the P site tRNA. Forms a bridge to the 30S subunit in the 70S ribosome.</text>
</comment>
<keyword evidence="5" id="KW-0694">RNA-binding</keyword>
<dbReference type="PANTHER" id="PTHR11994">
    <property type="entry name" value="60S RIBOSOMAL PROTEIN L11-RELATED"/>
    <property type="match status" value="1"/>
</dbReference>
<dbReference type="EMBL" id="MHHR01000014">
    <property type="protein sequence ID" value="OGY34377.1"/>
    <property type="molecule type" value="Genomic_DNA"/>
</dbReference>
<dbReference type="AlphaFoldDB" id="A0A1G1X4W6"/>